<evidence type="ECO:0000313" key="2">
    <source>
        <dbReference type="EMBL" id="NEN04608.1"/>
    </source>
</evidence>
<feature type="transmembrane region" description="Helical" evidence="1">
    <location>
        <begin position="60"/>
        <end position="81"/>
    </location>
</feature>
<dbReference type="AlphaFoldDB" id="A0A6L9XUB7"/>
<keyword evidence="3" id="KW-1185">Reference proteome</keyword>
<name>A0A6L9XUB7_9MICO</name>
<dbReference type="EMBL" id="JAAGWY010000001">
    <property type="protein sequence ID" value="NEN04608.1"/>
    <property type="molecule type" value="Genomic_DNA"/>
</dbReference>
<sequence>MQGRIVWLWVLLTTAALLIVIGAAVLLFVPVSFGWVGYAPEANAASFEFSGMYPLTPERAAGAGCVLFGLLLGAAVLGWVLGRRSALSASIQGSSSQSRE</sequence>
<dbReference type="RefSeq" id="WP_163287710.1">
    <property type="nucleotide sequence ID" value="NZ_JAAGWY010000001.1"/>
</dbReference>
<keyword evidence="1" id="KW-0812">Transmembrane</keyword>
<proteinExistence type="predicted"/>
<keyword evidence="1" id="KW-1133">Transmembrane helix</keyword>
<protein>
    <submittedName>
        <fullName evidence="2">Uncharacterized protein</fullName>
    </submittedName>
</protein>
<evidence type="ECO:0000256" key="1">
    <source>
        <dbReference type="SAM" id="Phobius"/>
    </source>
</evidence>
<reference evidence="2 3" key="1">
    <citation type="journal article" date="2014" name="J. Microbiol.">
        <title>Diaminobutyricibacter tongyongensis gen. nov., sp. nov. and Homoserinibacter gongjuensis gen. nov., sp. nov. belong to the family Microbacteriaceae.</title>
        <authorList>
            <person name="Kim S.J."/>
            <person name="Ahn J.H."/>
            <person name="Weon H.Y."/>
            <person name="Hamada M."/>
            <person name="Suzuki K."/>
            <person name="Kwon S.W."/>
        </authorList>
    </citation>
    <scope>NUCLEOTIDE SEQUENCE [LARGE SCALE GENOMIC DNA]</scope>
    <source>
        <strain evidence="2 3">NBRC 108724</strain>
    </source>
</reference>
<organism evidence="2 3">
    <name type="scientific">Leifsonia tongyongensis</name>
    <dbReference type="NCBI Taxonomy" id="1268043"/>
    <lineage>
        <taxon>Bacteria</taxon>
        <taxon>Bacillati</taxon>
        <taxon>Actinomycetota</taxon>
        <taxon>Actinomycetes</taxon>
        <taxon>Micrococcales</taxon>
        <taxon>Microbacteriaceae</taxon>
        <taxon>Leifsonia</taxon>
    </lineage>
</organism>
<evidence type="ECO:0000313" key="3">
    <source>
        <dbReference type="Proteomes" id="UP000474967"/>
    </source>
</evidence>
<dbReference type="Proteomes" id="UP000474967">
    <property type="component" value="Unassembled WGS sequence"/>
</dbReference>
<accession>A0A6L9XUB7</accession>
<feature type="transmembrane region" description="Helical" evidence="1">
    <location>
        <begin position="7"/>
        <end position="29"/>
    </location>
</feature>
<keyword evidence="1" id="KW-0472">Membrane</keyword>
<gene>
    <name evidence="2" type="ORF">G3T36_01855</name>
</gene>
<comment type="caution">
    <text evidence="2">The sequence shown here is derived from an EMBL/GenBank/DDBJ whole genome shotgun (WGS) entry which is preliminary data.</text>
</comment>